<evidence type="ECO:0008006" key="4">
    <source>
        <dbReference type="Google" id="ProtNLM"/>
    </source>
</evidence>
<dbReference type="InterPro" id="IPR010239">
    <property type="entry name" value="CHP02001"/>
</dbReference>
<evidence type="ECO:0000313" key="2">
    <source>
        <dbReference type="EMBL" id="KWV73831.1"/>
    </source>
</evidence>
<dbReference type="RefSeq" id="WP_056788729.1">
    <property type="nucleotide sequence ID" value="NZ_LCYC01000048.1"/>
</dbReference>
<feature type="chain" id="PRO_5007137732" description="Lipoprotein" evidence="1">
    <location>
        <begin position="23"/>
        <end position="258"/>
    </location>
</feature>
<accession>A0A109KR16</accession>
<organism evidence="2 3">
    <name type="scientific">Pseudomonas fluorescens</name>
    <dbReference type="NCBI Taxonomy" id="294"/>
    <lineage>
        <taxon>Bacteria</taxon>
        <taxon>Pseudomonadati</taxon>
        <taxon>Pseudomonadota</taxon>
        <taxon>Gammaproteobacteria</taxon>
        <taxon>Pseudomonadales</taxon>
        <taxon>Pseudomonadaceae</taxon>
        <taxon>Pseudomonas</taxon>
    </lineage>
</organism>
<dbReference type="Proteomes" id="UP000063434">
    <property type="component" value="Unassembled WGS sequence"/>
</dbReference>
<reference evidence="2 3" key="1">
    <citation type="submission" date="2015-05" db="EMBL/GenBank/DDBJ databases">
        <title>A genomic and transcriptomic approach to investigate the blue pigment phenotype in Pseudomonas fluorescens.</title>
        <authorList>
            <person name="Andreani N.A."/>
            <person name="Cardazzo B."/>
        </authorList>
    </citation>
    <scope>NUCLEOTIDE SEQUENCE [LARGE SCALE GENOMIC DNA]</scope>
    <source>
        <strain evidence="2 3">Ps_40</strain>
    </source>
</reference>
<gene>
    <name evidence="2" type="ORF">PFL603g_03944</name>
</gene>
<evidence type="ECO:0000256" key="1">
    <source>
        <dbReference type="SAM" id="SignalP"/>
    </source>
</evidence>
<name>A0A109KR16_PSEFL</name>
<sequence>MNALSVFMLAALALTPLINAQAVELNDSFELIINPALVSDYRTSGISQTLGDPAIQLGITLNHASGLYAGVWTSNVDFGNGSKTHQEIEYFAGYFWQIHDGISLDSFYTQYEYPRESDYNQGEIKTVLDVYGVLLGGKYVRNMKGPDYEDEHGEFHKGKQDEDLSSWFIGYHTVLPAEVGLEARYEYVDYKDNVFFSNNGNGRADYHNWEIKLSRELVGVNWSLSYIDTDLSKAECTSFTGFDNLCSATIVAGASKTF</sequence>
<feature type="signal peptide" evidence="1">
    <location>
        <begin position="1"/>
        <end position="22"/>
    </location>
</feature>
<keyword evidence="1" id="KW-0732">Signal</keyword>
<dbReference type="AlphaFoldDB" id="A0A109KR16"/>
<evidence type="ECO:0000313" key="3">
    <source>
        <dbReference type="Proteomes" id="UP000063434"/>
    </source>
</evidence>
<proteinExistence type="predicted"/>
<dbReference type="PATRIC" id="fig|294.195.peg.4217"/>
<protein>
    <recommendedName>
        <fullName evidence="4">Lipoprotein</fullName>
    </recommendedName>
</protein>
<comment type="caution">
    <text evidence="2">The sequence shown here is derived from an EMBL/GenBank/DDBJ whole genome shotgun (WGS) entry which is preliminary data.</text>
</comment>
<dbReference type="Pfam" id="PF09694">
    <property type="entry name" value="Gcw_chp"/>
    <property type="match status" value="1"/>
</dbReference>
<dbReference type="NCBIfam" id="TIGR02001">
    <property type="entry name" value="gcw_chp"/>
    <property type="match status" value="1"/>
</dbReference>
<dbReference type="EMBL" id="LCYC01000048">
    <property type="protein sequence ID" value="KWV73831.1"/>
    <property type="molecule type" value="Genomic_DNA"/>
</dbReference>